<dbReference type="EMBL" id="FPHJ01000011">
    <property type="protein sequence ID" value="SFV53428.1"/>
    <property type="molecule type" value="Genomic_DNA"/>
</dbReference>
<feature type="coiled-coil region" evidence="1">
    <location>
        <begin position="5"/>
        <end position="53"/>
    </location>
</feature>
<gene>
    <name evidence="2" type="ORF">MNB_SUP05-5-163</name>
</gene>
<organism evidence="2">
    <name type="scientific">hydrothermal vent metagenome</name>
    <dbReference type="NCBI Taxonomy" id="652676"/>
    <lineage>
        <taxon>unclassified sequences</taxon>
        <taxon>metagenomes</taxon>
        <taxon>ecological metagenomes</taxon>
    </lineage>
</organism>
<dbReference type="AlphaFoldDB" id="A0A1W1BIU2"/>
<reference evidence="2" key="1">
    <citation type="submission" date="2016-10" db="EMBL/GenBank/DDBJ databases">
        <authorList>
            <person name="de Groot N.N."/>
        </authorList>
    </citation>
    <scope>NUCLEOTIDE SEQUENCE</scope>
</reference>
<name>A0A1W1BIU2_9ZZZZ</name>
<evidence type="ECO:0008006" key="3">
    <source>
        <dbReference type="Google" id="ProtNLM"/>
    </source>
</evidence>
<proteinExistence type="predicted"/>
<evidence type="ECO:0000313" key="2">
    <source>
        <dbReference type="EMBL" id="SFV53428.1"/>
    </source>
</evidence>
<dbReference type="Gene3D" id="1.20.5.300">
    <property type="match status" value="1"/>
</dbReference>
<sequence>MEQKIINLEERITYLEQTNEEFNQVIYKQQLQIDNLKSQIKSLIKKNEHTEDTLETDETPPHY</sequence>
<protein>
    <recommendedName>
        <fullName evidence="3">SlyX protein</fullName>
    </recommendedName>
</protein>
<accession>A0A1W1BIU2</accession>
<keyword evidence="1" id="KW-0175">Coiled coil</keyword>
<dbReference type="InterPro" id="IPR007236">
    <property type="entry name" value="SlyX"/>
</dbReference>
<dbReference type="Pfam" id="PF04102">
    <property type="entry name" value="SlyX"/>
    <property type="match status" value="1"/>
</dbReference>
<evidence type="ECO:0000256" key="1">
    <source>
        <dbReference type="SAM" id="Coils"/>
    </source>
</evidence>